<feature type="transmembrane region" description="Helical" evidence="7">
    <location>
        <begin position="407"/>
        <end position="428"/>
    </location>
</feature>
<evidence type="ECO:0000256" key="3">
    <source>
        <dbReference type="ARBA" id="ARBA00022729"/>
    </source>
</evidence>
<comment type="subcellular location">
    <subcellularLocation>
        <location evidence="1">Membrane</location>
        <topology evidence="1">Multi-pass membrane protein</topology>
    </subcellularLocation>
</comment>
<dbReference type="InterPro" id="IPR053937">
    <property type="entry name" value="GOST_TM"/>
</dbReference>
<accession>A0A7S4J8H5</accession>
<dbReference type="AlphaFoldDB" id="A0A7S4J8H5"/>
<feature type="compositionally biased region" description="Low complexity" evidence="6">
    <location>
        <begin position="8"/>
        <end position="17"/>
    </location>
</feature>
<reference evidence="9" key="1">
    <citation type="submission" date="2021-01" db="EMBL/GenBank/DDBJ databases">
        <authorList>
            <person name="Corre E."/>
            <person name="Pelletier E."/>
            <person name="Niang G."/>
            <person name="Scheremetjew M."/>
            <person name="Finn R."/>
            <person name="Kale V."/>
            <person name="Holt S."/>
            <person name="Cochrane G."/>
            <person name="Meng A."/>
            <person name="Brown T."/>
            <person name="Cohen L."/>
        </authorList>
    </citation>
    <scope>NUCLEOTIDE SEQUENCE</scope>
    <source>
        <strain evidence="9">Isolate 1302-5</strain>
    </source>
</reference>
<evidence type="ECO:0000256" key="5">
    <source>
        <dbReference type="ARBA" id="ARBA00023136"/>
    </source>
</evidence>
<evidence type="ECO:0000256" key="7">
    <source>
        <dbReference type="SAM" id="Phobius"/>
    </source>
</evidence>
<gene>
    <name evidence="9" type="ORF">OAUR00152_LOCUS23893</name>
</gene>
<feature type="transmembrane region" description="Helical" evidence="7">
    <location>
        <begin position="302"/>
        <end position="326"/>
    </location>
</feature>
<keyword evidence="2 7" id="KW-0812">Transmembrane</keyword>
<dbReference type="InterPro" id="IPR009637">
    <property type="entry name" value="GPR107/GPR108-like"/>
</dbReference>
<protein>
    <recommendedName>
        <fullName evidence="8">GOST seven transmembrane domain-containing protein</fullName>
    </recommendedName>
</protein>
<feature type="region of interest" description="Disordered" evidence="6">
    <location>
        <begin position="1"/>
        <end position="20"/>
    </location>
</feature>
<keyword evidence="3" id="KW-0732">Signal</keyword>
<dbReference type="PANTHER" id="PTHR21229:SF2">
    <property type="entry name" value="RE59932P"/>
    <property type="match status" value="1"/>
</dbReference>
<feature type="transmembrane region" description="Helical" evidence="7">
    <location>
        <begin position="471"/>
        <end position="495"/>
    </location>
</feature>
<evidence type="ECO:0000256" key="6">
    <source>
        <dbReference type="SAM" id="MobiDB-lite"/>
    </source>
</evidence>
<keyword evidence="4 7" id="KW-1133">Transmembrane helix</keyword>
<dbReference type="EMBL" id="HBKQ01034836">
    <property type="protein sequence ID" value="CAE2255746.1"/>
    <property type="molecule type" value="Transcribed_RNA"/>
</dbReference>
<dbReference type="PANTHER" id="PTHR21229">
    <property type="entry name" value="LUNG SEVEN TRANSMEMBRANE RECEPTOR"/>
    <property type="match status" value="1"/>
</dbReference>
<keyword evidence="5 7" id="KW-0472">Membrane</keyword>
<feature type="transmembrane region" description="Helical" evidence="7">
    <location>
        <begin position="338"/>
        <end position="364"/>
    </location>
</feature>
<name>A0A7S4J8H5_9STRA</name>
<feature type="transmembrane region" description="Helical" evidence="7">
    <location>
        <begin position="263"/>
        <end position="282"/>
    </location>
</feature>
<feature type="domain" description="GOST seven transmembrane" evidence="8">
    <location>
        <begin position="260"/>
        <end position="526"/>
    </location>
</feature>
<feature type="transmembrane region" description="Helical" evidence="7">
    <location>
        <begin position="69"/>
        <end position="91"/>
    </location>
</feature>
<feature type="transmembrane region" description="Helical" evidence="7">
    <location>
        <begin position="376"/>
        <end position="395"/>
    </location>
</feature>
<evidence type="ECO:0000259" key="8">
    <source>
        <dbReference type="Pfam" id="PF06814"/>
    </source>
</evidence>
<evidence type="ECO:0000256" key="1">
    <source>
        <dbReference type="ARBA" id="ARBA00004141"/>
    </source>
</evidence>
<feature type="transmembrane region" description="Helical" evidence="7">
    <location>
        <begin position="502"/>
        <end position="520"/>
    </location>
</feature>
<dbReference type="GO" id="GO:0016020">
    <property type="term" value="C:membrane"/>
    <property type="evidence" value="ECO:0007669"/>
    <property type="project" value="UniProtKB-SubCell"/>
</dbReference>
<evidence type="ECO:0000313" key="9">
    <source>
        <dbReference type="EMBL" id="CAE2255746.1"/>
    </source>
</evidence>
<sequence length="558" mass="62604">MVGHDRSSSTSTLRSRLGSAGRQERNALSLPLVRGVFLAAVAFLPSVLATRHTFTTNQDARFLIGPIGIPYGFLTGGVYNMTVFDFSITAGPKRSEKSKKKSPPLEESDKSVEAGFLLKRFESQSEFARHWEEIMEDPSLCSYEAFRTKADTGSDADDPLGHTDDDAVTGEAIFSSDDAAGDGVFLSVRDRSRTWSPNTPNVEHTFTAGEEGLYFLIYQICTRGNATFTEIRSTFELDLAYHNYDQLGNISYLTAGEMPLPHMFLYFSVSYALLLGIWISNIRGIQSGRDDTSSGRPVVLPIHHLMTALLILKFFTIFLEAIRYHYIRISGHANAWSVVYYTFAFLKGTFLFTVILLIGSGWSFVKPFLTGREKKVIFLVLLLQVVDNIAMLVLTHETEGERLYDDWAAILHLVDIVCCCAVLIPIVWSVNALEKNTESEDETLREDGDNTSAPSNESQKTLAKLKLFRSFYLLVVAYIYFTRVVVFLFATMLGYRHTWLRYFVTELGTLSFYVVVGIKFRPMVENPYFAVKKGDLDDESGNSPLHGGVEMRNVGDKV</sequence>
<evidence type="ECO:0000256" key="4">
    <source>
        <dbReference type="ARBA" id="ARBA00022989"/>
    </source>
</evidence>
<feature type="transmembrane region" description="Helical" evidence="7">
    <location>
        <begin position="32"/>
        <end position="49"/>
    </location>
</feature>
<proteinExistence type="predicted"/>
<dbReference type="Pfam" id="PF06814">
    <property type="entry name" value="GOST_TM"/>
    <property type="match status" value="1"/>
</dbReference>
<dbReference type="GO" id="GO:0005794">
    <property type="term" value="C:Golgi apparatus"/>
    <property type="evidence" value="ECO:0007669"/>
    <property type="project" value="TreeGrafter"/>
</dbReference>
<evidence type="ECO:0000256" key="2">
    <source>
        <dbReference type="ARBA" id="ARBA00022692"/>
    </source>
</evidence>
<organism evidence="9">
    <name type="scientific">Odontella aurita</name>
    <dbReference type="NCBI Taxonomy" id="265563"/>
    <lineage>
        <taxon>Eukaryota</taxon>
        <taxon>Sar</taxon>
        <taxon>Stramenopiles</taxon>
        <taxon>Ochrophyta</taxon>
        <taxon>Bacillariophyta</taxon>
        <taxon>Mediophyceae</taxon>
        <taxon>Biddulphiophycidae</taxon>
        <taxon>Eupodiscales</taxon>
        <taxon>Odontellaceae</taxon>
        <taxon>Odontella</taxon>
    </lineage>
</organism>